<name>A0A1H0G4R3_9FIRM</name>
<evidence type="ECO:0000256" key="1">
    <source>
        <dbReference type="ARBA" id="ARBA00004651"/>
    </source>
</evidence>
<feature type="transmembrane region" description="Helical" evidence="7">
    <location>
        <begin position="45"/>
        <end position="66"/>
    </location>
</feature>
<dbReference type="Pfam" id="PF07690">
    <property type="entry name" value="MFS_1"/>
    <property type="match status" value="1"/>
</dbReference>
<dbReference type="PANTHER" id="PTHR43266:SF2">
    <property type="entry name" value="MAJOR FACILITATOR SUPERFAMILY (MFS) PROFILE DOMAIN-CONTAINING PROTEIN"/>
    <property type="match status" value="1"/>
</dbReference>
<feature type="transmembrane region" description="Helical" evidence="7">
    <location>
        <begin position="78"/>
        <end position="97"/>
    </location>
</feature>
<feature type="transmembrane region" description="Helical" evidence="7">
    <location>
        <begin position="358"/>
        <end position="381"/>
    </location>
</feature>
<dbReference type="STRING" id="258515.SAMN05192585_14718"/>
<accession>A0A1H0G4R3</accession>
<dbReference type="Proteomes" id="UP000199182">
    <property type="component" value="Unassembled WGS sequence"/>
</dbReference>
<keyword evidence="6 7" id="KW-0472">Membrane</keyword>
<keyword evidence="2" id="KW-0813">Transport</keyword>
<sequence length="431" mass="46570">MKLFNTIYELKSFLILWSSQTVSALGTAMTNYALVIWAYQQKGTASSITLLSVCSFLPSILFCFAAGTLADRWDKKRLMLVSDTVAAMGTATILLLYSTGTLQLWHLYIINFTLSFMNAFQNPAALVAQSLIVPEKHYARTSGLQAFANSLVTVLTPAIAVALLAFGGIQTVLIVDLSTFAVAFLALLLFIKIPPIRQSGEAKAPFLQECLSGLRFLREHRALFSLILFFSFVNLLASLSGNGIMPAMILSRSNQNQLALGAVSSAVGIGMLVGSILATAAPPAKRRTRVIFITCAVSFFLCDVFWGLGRSVPVWVFAAFAGNLPLPFIGVNITTIMRTKVPIEMQGRVFATRDTLQFTTIPLGLFLGGVLADNVFEPFMLSPSPLQHALSFLVGTGKGSGMAVIFLVIGVVGFAANLLCLRNPIFKELDT</sequence>
<evidence type="ECO:0000256" key="4">
    <source>
        <dbReference type="ARBA" id="ARBA00022692"/>
    </source>
</evidence>
<feature type="transmembrane region" description="Helical" evidence="7">
    <location>
        <begin position="401"/>
        <end position="421"/>
    </location>
</feature>
<comment type="subcellular location">
    <subcellularLocation>
        <location evidence="1">Cell membrane</location>
        <topology evidence="1">Multi-pass membrane protein</topology>
    </subcellularLocation>
</comment>
<feature type="transmembrane region" description="Helical" evidence="7">
    <location>
        <begin position="314"/>
        <end position="337"/>
    </location>
</feature>
<protein>
    <submittedName>
        <fullName evidence="9">Major Facilitator Superfamily protein</fullName>
    </submittedName>
</protein>
<dbReference type="CDD" id="cd06173">
    <property type="entry name" value="MFS_MefA_like"/>
    <property type="match status" value="1"/>
</dbReference>
<keyword evidence="10" id="KW-1185">Reference proteome</keyword>
<feature type="transmembrane region" description="Helical" evidence="7">
    <location>
        <begin position="12"/>
        <end position="39"/>
    </location>
</feature>
<reference evidence="9 10" key="1">
    <citation type="submission" date="2016-10" db="EMBL/GenBank/DDBJ databases">
        <authorList>
            <person name="de Groot N.N."/>
        </authorList>
    </citation>
    <scope>NUCLEOTIDE SEQUENCE [LARGE SCALE GENOMIC DNA]</scope>
    <source>
        <strain evidence="9 10">CGMCC 1.5012</strain>
    </source>
</reference>
<dbReference type="GO" id="GO:0022857">
    <property type="term" value="F:transmembrane transporter activity"/>
    <property type="evidence" value="ECO:0007669"/>
    <property type="project" value="InterPro"/>
</dbReference>
<dbReference type="InterPro" id="IPR036259">
    <property type="entry name" value="MFS_trans_sf"/>
</dbReference>
<dbReference type="PANTHER" id="PTHR43266">
    <property type="entry name" value="MACROLIDE-EFFLUX PROTEIN"/>
    <property type="match status" value="1"/>
</dbReference>
<feature type="transmembrane region" description="Helical" evidence="7">
    <location>
        <begin position="257"/>
        <end position="278"/>
    </location>
</feature>
<evidence type="ECO:0000256" key="3">
    <source>
        <dbReference type="ARBA" id="ARBA00022475"/>
    </source>
</evidence>
<dbReference type="SUPFAM" id="SSF103473">
    <property type="entry name" value="MFS general substrate transporter"/>
    <property type="match status" value="1"/>
</dbReference>
<feature type="transmembrane region" description="Helical" evidence="7">
    <location>
        <begin position="146"/>
        <end position="166"/>
    </location>
</feature>
<keyword evidence="4 7" id="KW-0812">Transmembrane</keyword>
<feature type="transmembrane region" description="Helical" evidence="7">
    <location>
        <begin position="172"/>
        <end position="191"/>
    </location>
</feature>
<evidence type="ECO:0000256" key="7">
    <source>
        <dbReference type="SAM" id="Phobius"/>
    </source>
</evidence>
<keyword evidence="3" id="KW-1003">Cell membrane</keyword>
<keyword evidence="5 7" id="KW-1133">Transmembrane helix</keyword>
<dbReference type="RefSeq" id="WP_162840446.1">
    <property type="nucleotide sequence ID" value="NZ_FNID01000047.1"/>
</dbReference>
<dbReference type="Gene3D" id="1.20.1250.20">
    <property type="entry name" value="MFS general substrate transporter like domains"/>
    <property type="match status" value="1"/>
</dbReference>
<dbReference type="EMBL" id="FNID01000047">
    <property type="protein sequence ID" value="SDO01895.1"/>
    <property type="molecule type" value="Genomic_DNA"/>
</dbReference>
<feature type="domain" description="Major facilitator superfamily (MFS) profile" evidence="8">
    <location>
        <begin position="1"/>
        <end position="195"/>
    </location>
</feature>
<proteinExistence type="predicted"/>
<dbReference type="InterPro" id="IPR011701">
    <property type="entry name" value="MFS"/>
</dbReference>
<evidence type="ECO:0000256" key="5">
    <source>
        <dbReference type="ARBA" id="ARBA00022989"/>
    </source>
</evidence>
<evidence type="ECO:0000313" key="9">
    <source>
        <dbReference type="EMBL" id="SDO01895.1"/>
    </source>
</evidence>
<evidence type="ECO:0000259" key="8">
    <source>
        <dbReference type="PROSITE" id="PS50850"/>
    </source>
</evidence>
<dbReference type="AlphaFoldDB" id="A0A1H0G4R3"/>
<gene>
    <name evidence="9" type="ORF">SAMN05192585_14718</name>
</gene>
<feature type="transmembrane region" description="Helical" evidence="7">
    <location>
        <begin position="290"/>
        <end position="308"/>
    </location>
</feature>
<evidence type="ECO:0000256" key="6">
    <source>
        <dbReference type="ARBA" id="ARBA00023136"/>
    </source>
</evidence>
<dbReference type="PROSITE" id="PS50850">
    <property type="entry name" value="MFS"/>
    <property type="match status" value="1"/>
</dbReference>
<evidence type="ECO:0000313" key="10">
    <source>
        <dbReference type="Proteomes" id="UP000199182"/>
    </source>
</evidence>
<feature type="transmembrane region" description="Helical" evidence="7">
    <location>
        <begin position="222"/>
        <end position="245"/>
    </location>
</feature>
<evidence type="ECO:0000256" key="2">
    <source>
        <dbReference type="ARBA" id="ARBA00022448"/>
    </source>
</evidence>
<organism evidence="9 10">
    <name type="scientific">Acetanaerobacterium elongatum</name>
    <dbReference type="NCBI Taxonomy" id="258515"/>
    <lineage>
        <taxon>Bacteria</taxon>
        <taxon>Bacillati</taxon>
        <taxon>Bacillota</taxon>
        <taxon>Clostridia</taxon>
        <taxon>Eubacteriales</taxon>
        <taxon>Oscillospiraceae</taxon>
        <taxon>Acetanaerobacterium</taxon>
    </lineage>
</organism>
<dbReference type="InterPro" id="IPR020846">
    <property type="entry name" value="MFS_dom"/>
</dbReference>
<dbReference type="GO" id="GO:0005886">
    <property type="term" value="C:plasma membrane"/>
    <property type="evidence" value="ECO:0007669"/>
    <property type="project" value="UniProtKB-SubCell"/>
</dbReference>